<evidence type="ECO:0000259" key="2">
    <source>
        <dbReference type="Pfam" id="PF02272"/>
    </source>
</evidence>
<dbReference type="InterPro" id="IPR038763">
    <property type="entry name" value="DHH_sf"/>
</dbReference>
<dbReference type="InterPro" id="IPR052968">
    <property type="entry name" value="Nucleotide_metab_enz"/>
</dbReference>
<dbReference type="EMBL" id="CP146016">
    <property type="protein sequence ID" value="WWQ61300.1"/>
    <property type="molecule type" value="Genomic_DNA"/>
</dbReference>
<dbReference type="InterPro" id="IPR001667">
    <property type="entry name" value="DDH_dom"/>
</dbReference>
<dbReference type="Pfam" id="PF01368">
    <property type="entry name" value="DHH"/>
    <property type="match status" value="1"/>
</dbReference>
<reference evidence="3 4" key="1">
    <citation type="submission" date="2024-02" db="EMBL/GenBank/DDBJ databases">
        <title>STSV induces naive adaptation in Sulfolobus.</title>
        <authorList>
            <person name="Xiang X."/>
            <person name="Song M."/>
        </authorList>
    </citation>
    <scope>NUCLEOTIDE SEQUENCE [LARGE SCALE GENOMIC DNA]</scope>
    <source>
        <strain evidence="3 4">RT2</strain>
    </source>
</reference>
<gene>
    <name evidence="3" type="ORF">V6M85_04275</name>
</gene>
<dbReference type="Proteomes" id="UP001432202">
    <property type="component" value="Chromosome"/>
</dbReference>
<dbReference type="GO" id="GO:0003676">
    <property type="term" value="F:nucleic acid binding"/>
    <property type="evidence" value="ECO:0007669"/>
    <property type="project" value="InterPro"/>
</dbReference>
<dbReference type="AlphaFoldDB" id="A0AAX4L3U8"/>
<dbReference type="Pfam" id="PF02272">
    <property type="entry name" value="DHHA1"/>
    <property type="match status" value="1"/>
</dbReference>
<dbReference type="GeneID" id="89335957"/>
<dbReference type="PANTHER" id="PTHR42146:SF1">
    <property type="entry name" value="OLIGORIBONUCLEASE NRNB"/>
    <property type="match status" value="1"/>
</dbReference>
<evidence type="ECO:0000313" key="3">
    <source>
        <dbReference type="EMBL" id="WWQ61300.1"/>
    </source>
</evidence>
<evidence type="ECO:0000259" key="1">
    <source>
        <dbReference type="Pfam" id="PF01368"/>
    </source>
</evidence>
<protein>
    <submittedName>
        <fullName evidence="3">DHH family phosphoesterase</fullName>
    </submittedName>
</protein>
<evidence type="ECO:0000313" key="4">
    <source>
        <dbReference type="Proteomes" id="UP001432202"/>
    </source>
</evidence>
<sequence>MEYYAIVHNDFDGTASAAVYARAVGSLPKTTFFTEPNKLHSLLGSLELRGVYNIMIADLGINASTFNNIISELKRLIDQGAKIEWFDHHVWKEEWKDELRKIGVNVYHDTSTCGAGVIYKYKNPNDEFSRKLASADCSVDIWLHNDPMGEKLRRIVENNKDFSWKNELIKIFFNGILWNETFDKILEEVVSKELEGYKKVMKSYKLINVDGQKVVVAVRWKGPPDISYASQFLMTRTGASVFASANGKSISFRSRDIDVRQFAVKLGGGGHPLAAGAQLKVPLIYRFLNKLGVKGPMLNWVSKVVQNTILEIGFNKYQDNSKDKKNVSLY</sequence>
<dbReference type="PANTHER" id="PTHR42146">
    <property type="entry name" value="3',5'-CYCLIC-NUCLEOTIDE PHOSPHODIESTERASE"/>
    <property type="match status" value="1"/>
</dbReference>
<dbReference type="Gene3D" id="3.10.310.30">
    <property type="match status" value="1"/>
</dbReference>
<dbReference type="RefSeq" id="WP_338603412.1">
    <property type="nucleotide sequence ID" value="NZ_CP146016.1"/>
</dbReference>
<dbReference type="SUPFAM" id="SSF64182">
    <property type="entry name" value="DHH phosphoesterases"/>
    <property type="match status" value="1"/>
</dbReference>
<accession>A0AAX4L3U8</accession>
<feature type="domain" description="DDH" evidence="1">
    <location>
        <begin position="6"/>
        <end position="133"/>
    </location>
</feature>
<name>A0AAX4L3U8_9CREN</name>
<feature type="domain" description="DHHA1" evidence="2">
    <location>
        <begin position="235"/>
        <end position="290"/>
    </location>
</feature>
<proteinExistence type="predicted"/>
<keyword evidence="4" id="KW-1185">Reference proteome</keyword>
<dbReference type="InterPro" id="IPR003156">
    <property type="entry name" value="DHHA1_dom"/>
</dbReference>
<organism evidence="3 4">
    <name type="scientific">Sulfolobus tengchongensis</name>
    <dbReference type="NCBI Taxonomy" id="207809"/>
    <lineage>
        <taxon>Archaea</taxon>
        <taxon>Thermoproteota</taxon>
        <taxon>Thermoprotei</taxon>
        <taxon>Sulfolobales</taxon>
        <taxon>Sulfolobaceae</taxon>
        <taxon>Sulfolobus</taxon>
    </lineage>
</organism>